<evidence type="ECO:0000256" key="1">
    <source>
        <dbReference type="ARBA" id="ARBA00022801"/>
    </source>
</evidence>
<organism evidence="4 5">
    <name type="scientific">Sphingomonas rustica</name>
    <dbReference type="NCBI Taxonomy" id="3103142"/>
    <lineage>
        <taxon>Bacteria</taxon>
        <taxon>Pseudomonadati</taxon>
        <taxon>Pseudomonadota</taxon>
        <taxon>Alphaproteobacteria</taxon>
        <taxon>Sphingomonadales</taxon>
        <taxon>Sphingomonadaceae</taxon>
        <taxon>Sphingomonas</taxon>
    </lineage>
</organism>
<evidence type="ECO:0000259" key="3">
    <source>
        <dbReference type="Pfam" id="PF08450"/>
    </source>
</evidence>
<dbReference type="Gene3D" id="2.120.10.30">
    <property type="entry name" value="TolB, C-terminal domain"/>
    <property type="match status" value="1"/>
</dbReference>
<dbReference type="PANTHER" id="PTHR47572">
    <property type="entry name" value="LIPOPROTEIN-RELATED"/>
    <property type="match status" value="1"/>
</dbReference>
<evidence type="ECO:0000256" key="2">
    <source>
        <dbReference type="SAM" id="SignalP"/>
    </source>
</evidence>
<dbReference type="SUPFAM" id="SSF63829">
    <property type="entry name" value="Calcium-dependent phosphotriesterase"/>
    <property type="match status" value="1"/>
</dbReference>
<evidence type="ECO:0000313" key="5">
    <source>
        <dbReference type="Proteomes" id="UP001427805"/>
    </source>
</evidence>
<keyword evidence="5" id="KW-1185">Reference proteome</keyword>
<keyword evidence="2" id="KW-0732">Signal</keyword>
<keyword evidence="1" id="KW-0378">Hydrolase</keyword>
<comment type="caution">
    <text evidence="4">The sequence shown here is derived from an EMBL/GenBank/DDBJ whole genome shotgun (WGS) entry which is preliminary data.</text>
</comment>
<dbReference type="InterPro" id="IPR013658">
    <property type="entry name" value="SGL"/>
</dbReference>
<evidence type="ECO:0000313" key="4">
    <source>
        <dbReference type="EMBL" id="MEN3749551.1"/>
    </source>
</evidence>
<protein>
    <submittedName>
        <fullName evidence="4">SMP-30/gluconolactonase/LRE family protein</fullName>
    </submittedName>
</protein>
<accession>A0ABV0BFD4</accession>
<dbReference type="InterPro" id="IPR011042">
    <property type="entry name" value="6-blade_b-propeller_TolB-like"/>
</dbReference>
<dbReference type="Proteomes" id="UP001427805">
    <property type="component" value="Unassembled WGS sequence"/>
</dbReference>
<sequence length="341" mass="36130">MTAIRITRRAALAGMAALPFVPAIAGAEVGGITRLDPALDAVVDANAPIEIIASGYKWAEGPAWDVAEKCLYFSDVPSNIVYRWKEGEGAKEFLNPSGLAGPIPAGIREAGANGLLVHDGKLLLADSGTRLIAAVDLKTRARTVLADRYDGKRFNSCNDLARSSDGAIYFTDPPYGLAEGDQSPLKELPFNGVFRLKDGKVDLIDRSLTRPNGIAVSRNTLFVAISDPDRPEILAYTLGTNGLPKGKPRVFHDARPQMAQKLPGNCDGLKLDNEGRVYATGPGGVHVLSPKGKLLGIIGTGKAVANCAFGEDGGTLFLTSSDSVARVRLKARGYFLMESPA</sequence>
<dbReference type="InterPro" id="IPR051262">
    <property type="entry name" value="SMP-30/CGR1_Lactonase"/>
</dbReference>
<feature type="chain" id="PRO_5046710167" evidence="2">
    <location>
        <begin position="26"/>
        <end position="341"/>
    </location>
</feature>
<feature type="domain" description="SMP-30/Gluconolactonase/LRE-like region" evidence="3">
    <location>
        <begin position="58"/>
        <end position="321"/>
    </location>
</feature>
<name>A0ABV0BFD4_9SPHN</name>
<feature type="signal peptide" evidence="2">
    <location>
        <begin position="1"/>
        <end position="25"/>
    </location>
</feature>
<proteinExistence type="predicted"/>
<dbReference type="Pfam" id="PF08450">
    <property type="entry name" value="SGL"/>
    <property type="match status" value="1"/>
</dbReference>
<dbReference type="EMBL" id="JBDIZK010000015">
    <property type="protein sequence ID" value="MEN3749551.1"/>
    <property type="molecule type" value="Genomic_DNA"/>
</dbReference>
<reference evidence="4 5" key="1">
    <citation type="submission" date="2024-05" db="EMBL/GenBank/DDBJ databases">
        <title>Sphingomonas sp. HF-S3 16S ribosomal RNA gene Genome sequencing and assembly.</title>
        <authorList>
            <person name="Lee H."/>
        </authorList>
    </citation>
    <scope>NUCLEOTIDE SEQUENCE [LARGE SCALE GENOMIC DNA]</scope>
    <source>
        <strain evidence="4 5">HF-S3</strain>
    </source>
</reference>
<dbReference type="PANTHER" id="PTHR47572:SF4">
    <property type="entry name" value="LACTONASE DRP35"/>
    <property type="match status" value="1"/>
</dbReference>
<dbReference type="RefSeq" id="WP_346248598.1">
    <property type="nucleotide sequence ID" value="NZ_JBDIZK010000015.1"/>
</dbReference>
<gene>
    <name evidence="4" type="ORF">TPR58_20430</name>
</gene>